<evidence type="ECO:0000256" key="1">
    <source>
        <dbReference type="SAM" id="Phobius"/>
    </source>
</evidence>
<feature type="transmembrane region" description="Helical" evidence="1">
    <location>
        <begin position="155"/>
        <end position="171"/>
    </location>
</feature>
<reference evidence="2" key="1">
    <citation type="journal article" date="2003" name="J. Clin. Microbiol.">
        <title>Analysis of loci required for determination of serotype antigenicity in Streptococcus mutans and its clinical utilization.</title>
        <authorList>
            <person name="Shibata Y."/>
            <person name="Ozaki K."/>
            <person name="Seki M."/>
            <person name="Kawato T."/>
            <person name="Tanaka H."/>
            <person name="Nakano Y."/>
            <person name="Yamashita Y."/>
        </authorList>
    </citation>
    <scope>NUCLEOTIDE SEQUENCE</scope>
    <source>
        <strain evidence="2">MT6219</strain>
    </source>
</reference>
<accession>Q840W7</accession>
<feature type="transmembrane region" description="Helical" evidence="1">
    <location>
        <begin position="177"/>
        <end position="195"/>
    </location>
</feature>
<feature type="transmembrane region" description="Helical" evidence="1">
    <location>
        <begin position="80"/>
        <end position="99"/>
    </location>
</feature>
<feature type="transmembrane region" description="Helical" evidence="1">
    <location>
        <begin position="202"/>
        <end position="218"/>
    </location>
</feature>
<protein>
    <submittedName>
        <fullName evidence="2">Uncharacterized protein</fullName>
    </submittedName>
</protein>
<dbReference type="InterPro" id="IPR025686">
    <property type="entry name" value="Glucos_trans_II"/>
</dbReference>
<keyword evidence="1" id="KW-0812">Transmembrane</keyword>
<feature type="transmembrane region" description="Helical" evidence="1">
    <location>
        <begin position="352"/>
        <end position="370"/>
    </location>
</feature>
<evidence type="ECO:0000313" key="2">
    <source>
        <dbReference type="EMBL" id="BAC75690.1"/>
    </source>
</evidence>
<feature type="transmembrane region" description="Helical" evidence="1">
    <location>
        <begin position="290"/>
        <end position="311"/>
    </location>
</feature>
<feature type="transmembrane region" description="Helical" evidence="1">
    <location>
        <begin position="263"/>
        <end position="281"/>
    </location>
</feature>
<proteinExistence type="predicted"/>
<name>Q840W7_STRMG</name>
<dbReference type="RefSeq" id="WP_002270463.1">
    <property type="nucleotide sequence ID" value="NZ_JBFTXM010000005.1"/>
</dbReference>
<feature type="transmembrane region" description="Helical" evidence="1">
    <location>
        <begin position="15"/>
        <end position="37"/>
    </location>
</feature>
<sequence>MENFRNFVYKNQKKFLVILISYLFVTLSIGIVNYPYIDDINRQVTGFTGFGEHYSRYFSEFIAYLFQGSRHLTDTGLTTYLLSAVIMSLTSILILFIFFDGKKVTWMSVLSSVLLGINPWFLEVLSFRFDSPYISLSVLVSIIPFLLYKRRELKYFLLSIVGIFLMCNSYQASSGIYPIMLLSLIYIDLLSDSKFINIAKKLGISILAYAIAMGLYFIEMNFNPQLASRGDNTKIASLSEMPKAVTTNFRVYFSTLFSQSAKVWILLFFILLLFFIFDSLFDTKISKIKTLIFSLIYLVVGSFLSYGVYAFFAEALSDDRPRYAYGFAFFVGLILILLGNKVTKPLFDYTKVIVLSLFLYYISSFSFTYASTLDYQKDEFERQSVILSKDLANYITQDNNKVYINRLFNDSPTFLNTSRNYPILPALVPSNSNLYWPNVMWFNNLTRLNANFVGVDFNTIDKSTLETLVSNKYYNIYKRENQLYIYMK</sequence>
<keyword evidence="1" id="KW-0472">Membrane</keyword>
<dbReference type="EMBL" id="AB108685">
    <property type="protein sequence ID" value="BAC75690.1"/>
    <property type="molecule type" value="Genomic_DNA"/>
</dbReference>
<feature type="transmembrane region" description="Helical" evidence="1">
    <location>
        <begin position="131"/>
        <end position="148"/>
    </location>
</feature>
<dbReference type="AlphaFoldDB" id="Q840W7"/>
<keyword evidence="1" id="KW-1133">Transmembrane helix</keyword>
<feature type="transmembrane region" description="Helical" evidence="1">
    <location>
        <begin position="323"/>
        <end position="340"/>
    </location>
</feature>
<dbReference type="Pfam" id="PF14264">
    <property type="entry name" value="Glucos_trans_II"/>
    <property type="match status" value="1"/>
</dbReference>
<organism evidence="2">
    <name type="scientific">Streptococcus mutans</name>
    <dbReference type="NCBI Taxonomy" id="1309"/>
    <lineage>
        <taxon>Bacteria</taxon>
        <taxon>Bacillati</taxon>
        <taxon>Bacillota</taxon>
        <taxon>Bacilli</taxon>
        <taxon>Lactobacillales</taxon>
        <taxon>Streptococcaceae</taxon>
        <taxon>Streptococcus</taxon>
    </lineage>
</organism>